<keyword evidence="2" id="KW-1133">Transmembrane helix</keyword>
<evidence type="ECO:0008006" key="5">
    <source>
        <dbReference type="Google" id="ProtNLM"/>
    </source>
</evidence>
<evidence type="ECO:0000256" key="2">
    <source>
        <dbReference type="SAM" id="Phobius"/>
    </source>
</evidence>
<gene>
    <name evidence="3" type="ORF">FHX47_001662</name>
</gene>
<name>A0A7W5Y1C1_9MICC</name>
<keyword evidence="2" id="KW-0812">Transmembrane</keyword>
<comment type="caution">
    <text evidence="3">The sequence shown here is derived from an EMBL/GenBank/DDBJ whole genome shotgun (WGS) entry which is preliminary data.</text>
</comment>
<feature type="transmembrane region" description="Helical" evidence="2">
    <location>
        <begin position="58"/>
        <end position="78"/>
    </location>
</feature>
<organism evidence="3 4">
    <name type="scientific">Garicola koreensis</name>
    <dbReference type="NCBI Taxonomy" id="1262554"/>
    <lineage>
        <taxon>Bacteria</taxon>
        <taxon>Bacillati</taxon>
        <taxon>Actinomycetota</taxon>
        <taxon>Actinomycetes</taxon>
        <taxon>Micrococcales</taxon>
        <taxon>Micrococcaceae</taxon>
        <taxon>Garicola</taxon>
    </lineage>
</organism>
<dbReference type="Proteomes" id="UP000547528">
    <property type="component" value="Unassembled WGS sequence"/>
</dbReference>
<sequence length="89" mass="9143">MFPHLPVPGMPHPGSLNIVPEPTADASDGTDDRAGDGTDEDEPEDDEGLLAQTGPEQVAWSGSLAASAIVLGITALALSRRQPQRSSGP</sequence>
<dbReference type="EMBL" id="JACIBT010000006">
    <property type="protein sequence ID" value="MBB3668033.1"/>
    <property type="molecule type" value="Genomic_DNA"/>
</dbReference>
<evidence type="ECO:0000313" key="4">
    <source>
        <dbReference type="Proteomes" id="UP000547528"/>
    </source>
</evidence>
<dbReference type="RefSeq" id="WP_183358455.1">
    <property type="nucleotide sequence ID" value="NZ_BAABKR010000016.1"/>
</dbReference>
<keyword evidence="4" id="KW-1185">Reference proteome</keyword>
<evidence type="ECO:0000313" key="3">
    <source>
        <dbReference type="EMBL" id="MBB3668033.1"/>
    </source>
</evidence>
<accession>A0A7W5Y1C1</accession>
<reference evidence="3 4" key="1">
    <citation type="submission" date="2020-08" db="EMBL/GenBank/DDBJ databases">
        <title>Sequencing the genomes of 1000 actinobacteria strains.</title>
        <authorList>
            <person name="Klenk H.-P."/>
        </authorList>
    </citation>
    <scope>NUCLEOTIDE SEQUENCE [LARGE SCALE GENOMIC DNA]</scope>
    <source>
        <strain evidence="3 4">DSM 28238</strain>
    </source>
</reference>
<dbReference type="AlphaFoldDB" id="A0A7W5Y1C1"/>
<protein>
    <recommendedName>
        <fullName evidence="5">LPXTG cell wall anchor domain-containing protein</fullName>
    </recommendedName>
</protein>
<feature type="region of interest" description="Disordered" evidence="1">
    <location>
        <begin position="1"/>
        <end position="49"/>
    </location>
</feature>
<feature type="compositionally biased region" description="Acidic residues" evidence="1">
    <location>
        <begin position="37"/>
        <end position="48"/>
    </location>
</feature>
<proteinExistence type="predicted"/>
<keyword evidence="2" id="KW-0472">Membrane</keyword>
<evidence type="ECO:0000256" key="1">
    <source>
        <dbReference type="SAM" id="MobiDB-lite"/>
    </source>
</evidence>
<feature type="compositionally biased region" description="Pro residues" evidence="1">
    <location>
        <begin position="1"/>
        <end position="11"/>
    </location>
</feature>